<dbReference type="InterPro" id="IPR035965">
    <property type="entry name" value="PAS-like_dom_sf"/>
</dbReference>
<dbReference type="InterPro" id="IPR001610">
    <property type="entry name" value="PAC"/>
</dbReference>
<evidence type="ECO:0000256" key="2">
    <source>
        <dbReference type="ARBA" id="ARBA00012438"/>
    </source>
</evidence>
<dbReference type="EMBL" id="JBGNYA010000001">
    <property type="protein sequence ID" value="MFA1611754.1"/>
    <property type="molecule type" value="Genomic_DNA"/>
</dbReference>
<comment type="caution">
    <text evidence="12">The sequence shown here is derived from an EMBL/GenBank/DDBJ whole genome shotgun (WGS) entry which is preliminary data.</text>
</comment>
<evidence type="ECO:0000259" key="8">
    <source>
        <dbReference type="PROSITE" id="PS50109"/>
    </source>
</evidence>
<dbReference type="PROSITE" id="PS50113">
    <property type="entry name" value="PAC"/>
    <property type="match status" value="3"/>
</dbReference>
<dbReference type="PANTHER" id="PTHR43304">
    <property type="entry name" value="PHYTOCHROME-LIKE PROTEIN CPH1"/>
    <property type="match status" value="1"/>
</dbReference>
<evidence type="ECO:0000256" key="3">
    <source>
        <dbReference type="ARBA" id="ARBA00022553"/>
    </source>
</evidence>
<evidence type="ECO:0000259" key="10">
    <source>
        <dbReference type="PROSITE" id="PS50112"/>
    </source>
</evidence>
<dbReference type="InterPro" id="IPR036890">
    <property type="entry name" value="HATPase_C_sf"/>
</dbReference>
<feature type="domain" description="PAC" evidence="11">
    <location>
        <begin position="209"/>
        <end position="259"/>
    </location>
</feature>
<dbReference type="Proteomes" id="UP001570511">
    <property type="component" value="Unassembled WGS sequence"/>
</dbReference>
<evidence type="ECO:0000256" key="6">
    <source>
        <dbReference type="PROSITE-ProRule" id="PRU00169"/>
    </source>
</evidence>
<sequence length="948" mass="107412">MRTTTEPVRVLHVDDEPDFADLAATFLEREDERFEIETATSAAEGVDRLAGGDFDCVVSDYDMPGRNGIEFLEEVRAEHPDLPFILFTGKGSEEVASDAISAGVTDYLQKESGTDQYQLLAKRIRDAIEHRYAKTNYREIFEKTPDGIVVHDPEDGSFTDMNAQFAEMFGYDRAELMDAGFEAIHLDEEPYTLERARRLVEEAADEEPQTFEWCNVTKEGECFWVEVHLTLTQLHGQNRVLAVVRDISDRKERERRFEAVFNNTYTFIGLLEPDGTVVEANETALSFVGADRADVLGKPLWETAWVDASEEAKATVREGVTTARTGEFFRDEIRVRGSEEDALIDFSIRPVFDDRGEVTLLVPEGREITDRKEQARKRRQIIDRVTDAIVEVDADWRFRLVNDQAEELYGMEADDLLGEDFWTVFSEAIDTRFEDVFRTVMETRESDSLVEYFPGLDGWFDVQVYPEGDGGLAFYFQEITERREQSRELEQTRALLDHTEQIADVGGWEIDPEAEDVFWTDHLFEILGVAYEDEPPLEEALDVYLEADRSRVEDAIETAQRRGEPFDVDARFRRPDGEVRWLQIKGEPVVEGGSVVALRGAVQDVTARKERERKLERTEARFRALAENFPNGGVHYFDEDLRYRHVAGAGFDAVDIVPADLEGNTIYEVEAYPPAVIETLESVMEATLDGEHEVTELRFEDQTFELRTVPIRDTEPGVRGGFFITQNITDRRRREAALENQNERLERLAKIISHDLRNPLNVAQGHLELAMEESHNGRLDKAAEALDRSQTLIDDLLAFVRSDEQVGEIEPVDLSEFARTCFRSIQTGDATLTARTDQTVRADRTLLQQLLENLYRNAIEHNDEDIAVTVGSLSDGFYVADTGTGIPEDICERVFEIGYSTADRGTGFGLNIVHQIADAHGWEIELTESAAGGARIEITGVEGASTTE</sequence>
<feature type="coiled-coil region" evidence="7">
    <location>
        <begin position="728"/>
        <end position="755"/>
    </location>
</feature>
<dbReference type="Gene3D" id="3.30.450.20">
    <property type="entry name" value="PAS domain"/>
    <property type="match status" value="5"/>
</dbReference>
<dbReference type="SMART" id="SM00086">
    <property type="entry name" value="PAC"/>
    <property type="match status" value="3"/>
</dbReference>
<dbReference type="AlphaFoldDB" id="A0ABD5MDQ9"/>
<feature type="domain" description="PAS" evidence="10">
    <location>
        <begin position="374"/>
        <end position="444"/>
    </location>
</feature>
<dbReference type="InterPro" id="IPR001789">
    <property type="entry name" value="Sig_transdc_resp-reg_receiver"/>
</dbReference>
<dbReference type="NCBIfam" id="TIGR00229">
    <property type="entry name" value="sensory_box"/>
    <property type="match status" value="4"/>
</dbReference>
<dbReference type="GO" id="GO:0004673">
    <property type="term" value="F:protein histidine kinase activity"/>
    <property type="evidence" value="ECO:0007669"/>
    <property type="project" value="UniProtKB-EC"/>
</dbReference>
<dbReference type="CDD" id="cd00075">
    <property type="entry name" value="HATPase"/>
    <property type="match status" value="1"/>
</dbReference>
<dbReference type="PANTHER" id="PTHR43304:SF1">
    <property type="entry name" value="PAC DOMAIN-CONTAINING PROTEIN"/>
    <property type="match status" value="1"/>
</dbReference>
<dbReference type="SMART" id="SM00388">
    <property type="entry name" value="HisKA"/>
    <property type="match status" value="1"/>
</dbReference>
<dbReference type="InterPro" id="IPR003661">
    <property type="entry name" value="HisK_dim/P_dom"/>
</dbReference>
<feature type="modified residue" description="4-aspartylphosphate" evidence="6">
    <location>
        <position position="60"/>
    </location>
</feature>
<dbReference type="SUPFAM" id="SSF55874">
    <property type="entry name" value="ATPase domain of HSP90 chaperone/DNA topoisomerase II/histidine kinase"/>
    <property type="match status" value="1"/>
</dbReference>
<dbReference type="Gene3D" id="3.30.565.10">
    <property type="entry name" value="Histidine kinase-like ATPase, C-terminal domain"/>
    <property type="match status" value="1"/>
</dbReference>
<dbReference type="PROSITE" id="PS50112">
    <property type="entry name" value="PAS"/>
    <property type="match status" value="3"/>
</dbReference>
<dbReference type="SUPFAM" id="SSF55785">
    <property type="entry name" value="PYP-like sensor domain (PAS domain)"/>
    <property type="match status" value="5"/>
</dbReference>
<dbReference type="SMART" id="SM00091">
    <property type="entry name" value="PAS"/>
    <property type="match status" value="5"/>
</dbReference>
<feature type="domain" description="PAC" evidence="11">
    <location>
        <begin position="329"/>
        <end position="380"/>
    </location>
</feature>
<dbReference type="InterPro" id="IPR013655">
    <property type="entry name" value="PAS_fold_3"/>
</dbReference>
<gene>
    <name evidence="12" type="ORF">OS889_12140</name>
</gene>
<accession>A0ABD5MDQ9</accession>
<dbReference type="InterPro" id="IPR052162">
    <property type="entry name" value="Sensor_kinase/Photoreceptor"/>
</dbReference>
<keyword evidence="7" id="KW-0175">Coiled coil</keyword>
<dbReference type="Pfam" id="PF13426">
    <property type="entry name" value="PAS_9"/>
    <property type="match status" value="1"/>
</dbReference>
<evidence type="ECO:0000256" key="4">
    <source>
        <dbReference type="ARBA" id="ARBA00022679"/>
    </source>
</evidence>
<keyword evidence="4" id="KW-0808">Transferase</keyword>
<evidence type="ECO:0000313" key="12">
    <source>
        <dbReference type="EMBL" id="MFA1611754.1"/>
    </source>
</evidence>
<evidence type="ECO:0000256" key="1">
    <source>
        <dbReference type="ARBA" id="ARBA00000085"/>
    </source>
</evidence>
<feature type="domain" description="Histidine kinase" evidence="8">
    <location>
        <begin position="751"/>
        <end position="939"/>
    </location>
</feature>
<dbReference type="RefSeq" id="WP_372390125.1">
    <property type="nucleotide sequence ID" value="NZ_JBGNYA010000001.1"/>
</dbReference>
<dbReference type="SUPFAM" id="SSF52172">
    <property type="entry name" value="CheY-like"/>
    <property type="match status" value="1"/>
</dbReference>
<dbReference type="InterPro" id="IPR013656">
    <property type="entry name" value="PAS_4"/>
</dbReference>
<dbReference type="InterPro" id="IPR000700">
    <property type="entry name" value="PAS-assoc_C"/>
</dbReference>
<dbReference type="Gene3D" id="3.40.50.2300">
    <property type="match status" value="1"/>
</dbReference>
<dbReference type="PROSITE" id="PS50109">
    <property type="entry name" value="HIS_KIN"/>
    <property type="match status" value="1"/>
</dbReference>
<dbReference type="PROSITE" id="PS50110">
    <property type="entry name" value="RESPONSE_REGULATORY"/>
    <property type="match status" value="1"/>
</dbReference>
<dbReference type="CDD" id="cd00156">
    <property type="entry name" value="REC"/>
    <property type="match status" value="1"/>
</dbReference>
<dbReference type="Pfam" id="PF08447">
    <property type="entry name" value="PAS_3"/>
    <property type="match status" value="1"/>
</dbReference>
<dbReference type="InterPro" id="IPR036097">
    <property type="entry name" value="HisK_dim/P_sf"/>
</dbReference>
<comment type="catalytic activity">
    <reaction evidence="1">
        <text>ATP + protein L-histidine = ADP + protein N-phospho-L-histidine.</text>
        <dbReference type="EC" id="2.7.13.3"/>
    </reaction>
</comment>
<keyword evidence="3 6" id="KW-0597">Phosphoprotein</keyword>
<evidence type="ECO:0000313" key="13">
    <source>
        <dbReference type="Proteomes" id="UP001570511"/>
    </source>
</evidence>
<reference evidence="12 13" key="1">
    <citation type="submission" date="2024-08" db="EMBL/GenBank/DDBJ databases">
        <title>Halobellus sp. MBLA0158 whole genome sequence.</title>
        <authorList>
            <person name="Hwang C.Y."/>
            <person name="Cho E.-S."/>
            <person name="Seo M.-J."/>
        </authorList>
    </citation>
    <scope>NUCLEOTIDE SEQUENCE [LARGE SCALE GENOMIC DNA]</scope>
    <source>
        <strain evidence="12 13">MBLA0158</strain>
    </source>
</reference>
<keyword evidence="13" id="KW-1185">Reference proteome</keyword>
<dbReference type="Pfam" id="PF02518">
    <property type="entry name" value="HATPase_c"/>
    <property type="match status" value="1"/>
</dbReference>
<dbReference type="SMART" id="SM00448">
    <property type="entry name" value="REC"/>
    <property type="match status" value="1"/>
</dbReference>
<dbReference type="SUPFAM" id="SSF47384">
    <property type="entry name" value="Homodimeric domain of signal transducing histidine kinase"/>
    <property type="match status" value="1"/>
</dbReference>
<dbReference type="SMART" id="SM00387">
    <property type="entry name" value="HATPase_c"/>
    <property type="match status" value="1"/>
</dbReference>
<dbReference type="InterPro" id="IPR003594">
    <property type="entry name" value="HATPase_dom"/>
</dbReference>
<dbReference type="InterPro" id="IPR005467">
    <property type="entry name" value="His_kinase_dom"/>
</dbReference>
<feature type="domain" description="PAS" evidence="10">
    <location>
        <begin position="253"/>
        <end position="298"/>
    </location>
</feature>
<dbReference type="CDD" id="cd00130">
    <property type="entry name" value="PAS"/>
    <property type="match status" value="4"/>
</dbReference>
<dbReference type="EC" id="2.7.13.3" evidence="2"/>
<dbReference type="Gene3D" id="1.10.287.130">
    <property type="match status" value="1"/>
</dbReference>
<keyword evidence="5" id="KW-0418">Kinase</keyword>
<proteinExistence type="predicted"/>
<evidence type="ECO:0000259" key="11">
    <source>
        <dbReference type="PROSITE" id="PS50113"/>
    </source>
</evidence>
<dbReference type="CDD" id="cd00082">
    <property type="entry name" value="HisKA"/>
    <property type="match status" value="1"/>
</dbReference>
<dbReference type="Pfam" id="PF00072">
    <property type="entry name" value="Response_reg"/>
    <property type="match status" value="1"/>
</dbReference>
<dbReference type="InterPro" id="IPR011006">
    <property type="entry name" value="CheY-like_superfamily"/>
</dbReference>
<dbReference type="Pfam" id="PF00512">
    <property type="entry name" value="HisKA"/>
    <property type="match status" value="1"/>
</dbReference>
<feature type="domain" description="PAC" evidence="11">
    <location>
        <begin position="566"/>
        <end position="617"/>
    </location>
</feature>
<dbReference type="InterPro" id="IPR000014">
    <property type="entry name" value="PAS"/>
</dbReference>
<feature type="domain" description="PAS" evidence="10">
    <location>
        <begin position="133"/>
        <end position="203"/>
    </location>
</feature>
<feature type="domain" description="Response regulatory" evidence="9">
    <location>
        <begin position="9"/>
        <end position="125"/>
    </location>
</feature>
<evidence type="ECO:0000259" key="9">
    <source>
        <dbReference type="PROSITE" id="PS50110"/>
    </source>
</evidence>
<evidence type="ECO:0000256" key="7">
    <source>
        <dbReference type="SAM" id="Coils"/>
    </source>
</evidence>
<dbReference type="Gene3D" id="2.10.70.100">
    <property type="match status" value="1"/>
</dbReference>
<dbReference type="Pfam" id="PF08448">
    <property type="entry name" value="PAS_4"/>
    <property type="match status" value="3"/>
</dbReference>
<name>A0ABD5MDQ9_9EURY</name>
<evidence type="ECO:0000256" key="5">
    <source>
        <dbReference type="ARBA" id="ARBA00022777"/>
    </source>
</evidence>
<protein>
    <recommendedName>
        <fullName evidence="2">histidine kinase</fullName>
        <ecNumber evidence="2">2.7.13.3</ecNumber>
    </recommendedName>
</protein>
<organism evidence="12 13">
    <name type="scientific">Halobellus rubicundus</name>
    <dbReference type="NCBI Taxonomy" id="2996466"/>
    <lineage>
        <taxon>Archaea</taxon>
        <taxon>Methanobacteriati</taxon>
        <taxon>Methanobacteriota</taxon>
        <taxon>Stenosarchaea group</taxon>
        <taxon>Halobacteria</taxon>
        <taxon>Halobacteriales</taxon>
        <taxon>Haloferacaceae</taxon>
        <taxon>Halobellus</taxon>
    </lineage>
</organism>